<dbReference type="AlphaFoldDB" id="A0A218W3N5"/>
<evidence type="ECO:0000313" key="5">
    <source>
        <dbReference type="Proteomes" id="UP000197138"/>
    </source>
</evidence>
<dbReference type="Pfam" id="PF11566">
    <property type="entry name" value="PI31_Prot_N"/>
    <property type="match status" value="1"/>
</dbReference>
<dbReference type="PANTHER" id="PTHR13266">
    <property type="entry name" value="PROTEASOME INHIBITOR"/>
    <property type="match status" value="1"/>
</dbReference>
<comment type="caution">
    <text evidence="4">The sequence shown here is derived from an EMBL/GenBank/DDBJ whole genome shotgun (WGS) entry which is preliminary data.</text>
</comment>
<evidence type="ECO:0000256" key="1">
    <source>
        <dbReference type="ARBA" id="ARBA00006405"/>
    </source>
</evidence>
<proteinExistence type="inferred from homology"/>
<evidence type="ECO:0000256" key="2">
    <source>
        <dbReference type="ARBA" id="ARBA00022942"/>
    </source>
</evidence>
<dbReference type="PANTHER" id="PTHR13266:SF1">
    <property type="entry name" value="PROTEASOME INHIBITOR PI31 SUBUNIT"/>
    <property type="match status" value="1"/>
</dbReference>
<dbReference type="GO" id="GO:0000502">
    <property type="term" value="C:proteasome complex"/>
    <property type="evidence" value="ECO:0007669"/>
    <property type="project" value="UniProtKB-KW"/>
</dbReference>
<reference evidence="5" key="1">
    <citation type="journal article" date="2017" name="Plant J.">
        <title>The pomegranate (Punica granatum L.) genome and the genomics of punicalagin biosynthesis.</title>
        <authorList>
            <person name="Qin G."/>
            <person name="Xu C."/>
            <person name="Ming R."/>
            <person name="Tang H."/>
            <person name="Guyot R."/>
            <person name="Kramer E.M."/>
            <person name="Hu Y."/>
            <person name="Yi X."/>
            <person name="Qi Y."/>
            <person name="Xu X."/>
            <person name="Gao Z."/>
            <person name="Pan H."/>
            <person name="Jian J."/>
            <person name="Tian Y."/>
            <person name="Yue Z."/>
            <person name="Xu Y."/>
        </authorList>
    </citation>
    <scope>NUCLEOTIDE SEQUENCE [LARGE SCALE GENOMIC DNA]</scope>
    <source>
        <strain evidence="5">cv. Dabenzi</strain>
    </source>
</reference>
<accession>A0A218W3N5</accession>
<dbReference type="Proteomes" id="UP000197138">
    <property type="component" value="Unassembled WGS sequence"/>
</dbReference>
<organism evidence="4 5">
    <name type="scientific">Punica granatum</name>
    <name type="common">Pomegranate</name>
    <dbReference type="NCBI Taxonomy" id="22663"/>
    <lineage>
        <taxon>Eukaryota</taxon>
        <taxon>Viridiplantae</taxon>
        <taxon>Streptophyta</taxon>
        <taxon>Embryophyta</taxon>
        <taxon>Tracheophyta</taxon>
        <taxon>Spermatophyta</taxon>
        <taxon>Magnoliopsida</taxon>
        <taxon>eudicotyledons</taxon>
        <taxon>Gunneridae</taxon>
        <taxon>Pentapetalae</taxon>
        <taxon>rosids</taxon>
        <taxon>malvids</taxon>
        <taxon>Myrtales</taxon>
        <taxon>Lythraceae</taxon>
        <taxon>Punica</taxon>
    </lineage>
</organism>
<name>A0A218W3N5_PUNGR</name>
<evidence type="ECO:0000259" key="3">
    <source>
        <dbReference type="Pfam" id="PF11566"/>
    </source>
</evidence>
<protein>
    <recommendedName>
        <fullName evidence="3">PI31 proteasome regulator N-terminal domain-containing protein</fullName>
    </recommendedName>
</protein>
<feature type="domain" description="PI31 proteasome regulator N-terminal" evidence="3">
    <location>
        <begin position="44"/>
        <end position="183"/>
    </location>
</feature>
<dbReference type="GO" id="GO:0070628">
    <property type="term" value="F:proteasome binding"/>
    <property type="evidence" value="ECO:0007669"/>
    <property type="project" value="InterPro"/>
</dbReference>
<keyword evidence="2" id="KW-0647">Proteasome</keyword>
<dbReference type="InterPro" id="IPR021625">
    <property type="entry name" value="PI31_Prot_N"/>
</dbReference>
<gene>
    <name evidence="4" type="ORF">CDL15_Pgr000615</name>
</gene>
<dbReference type="InterPro" id="IPR045128">
    <property type="entry name" value="PI31-like"/>
</dbReference>
<comment type="similarity">
    <text evidence="1">Belongs to the proteasome inhibitor PI31 family.</text>
</comment>
<evidence type="ECO:0000313" key="4">
    <source>
        <dbReference type="EMBL" id="OWM67163.1"/>
    </source>
</evidence>
<dbReference type="GO" id="GO:0004866">
    <property type="term" value="F:endopeptidase inhibitor activity"/>
    <property type="evidence" value="ECO:0007669"/>
    <property type="project" value="InterPro"/>
</dbReference>
<sequence>MIAREQQKKASSRPGKAFLAENLDQSFAATMAPLEKTNCMMSHEPSFRNNHDKVAFAVHATFLASGYFLTATGPASCKRDALYTSSTVGIDRWNELEEYTSVYAKPACSRGSKKVLVKCLAMNDKLVVDTLKDGADELVVRTEIDVDDFAVDGGGNYLDQYKNLAKLVENLDKEILSKFDPSSR</sequence>
<dbReference type="EMBL" id="MTKT01005400">
    <property type="protein sequence ID" value="OWM67163.1"/>
    <property type="molecule type" value="Genomic_DNA"/>
</dbReference>
<dbReference type="Gene3D" id="3.40.1000.30">
    <property type="match status" value="1"/>
</dbReference>
<dbReference type="GO" id="GO:0043161">
    <property type="term" value="P:proteasome-mediated ubiquitin-dependent protein catabolic process"/>
    <property type="evidence" value="ECO:0007669"/>
    <property type="project" value="InterPro"/>
</dbReference>